<organism evidence="2 3">
    <name type="scientific">Marchantia polymorpha subsp. ruderalis</name>
    <dbReference type="NCBI Taxonomy" id="1480154"/>
    <lineage>
        <taxon>Eukaryota</taxon>
        <taxon>Viridiplantae</taxon>
        <taxon>Streptophyta</taxon>
        <taxon>Embryophyta</taxon>
        <taxon>Marchantiophyta</taxon>
        <taxon>Marchantiopsida</taxon>
        <taxon>Marchantiidae</taxon>
        <taxon>Marchantiales</taxon>
        <taxon>Marchantiaceae</taxon>
        <taxon>Marchantia</taxon>
    </lineage>
</organism>
<feature type="region of interest" description="Disordered" evidence="1">
    <location>
        <begin position="1"/>
        <end position="29"/>
    </location>
</feature>
<dbReference type="AlphaFoldDB" id="A0A176WTH8"/>
<sequence>MEKTIAPTNASSKVAASEPTQPMLTEGPSAIPVEVLADATVEPSKERTKIVSPTSLSTERTRSVGSEDVPQPKIGGEVATEFTLSEAILQQIVAGDSVVPLLKYLDTKRKKYTVRKMSGFYVELIGNRTKLKRAEVVKREWDSATTMTKERAASLTAECVAAKAALGERKNQLWEKEIECEVLQLNLAKESGRCAELEKTHSGICISNENA</sequence>
<keyword evidence="3" id="KW-1185">Reference proteome</keyword>
<feature type="region of interest" description="Disordered" evidence="1">
    <location>
        <begin position="42"/>
        <end position="72"/>
    </location>
</feature>
<evidence type="ECO:0000313" key="2">
    <source>
        <dbReference type="EMBL" id="OAE35853.1"/>
    </source>
</evidence>
<evidence type="ECO:0000256" key="1">
    <source>
        <dbReference type="SAM" id="MobiDB-lite"/>
    </source>
</evidence>
<comment type="caution">
    <text evidence="2">The sequence shown here is derived from an EMBL/GenBank/DDBJ whole genome shotgun (WGS) entry which is preliminary data.</text>
</comment>
<feature type="compositionally biased region" description="Polar residues" evidence="1">
    <location>
        <begin position="1"/>
        <end position="23"/>
    </location>
</feature>
<dbReference type="Proteomes" id="UP000077202">
    <property type="component" value="Unassembled WGS sequence"/>
</dbReference>
<reference evidence="2" key="1">
    <citation type="submission" date="2016-03" db="EMBL/GenBank/DDBJ databases">
        <title>Mechanisms controlling the formation of the plant cell surface in tip-growing cells are functionally conserved among land plants.</title>
        <authorList>
            <person name="Honkanen S."/>
            <person name="Jones V.A."/>
            <person name="Morieri G."/>
            <person name="Champion C."/>
            <person name="Hetherington A.J."/>
            <person name="Kelly S."/>
            <person name="Saint-Marcoux D."/>
            <person name="Proust H."/>
            <person name="Prescott H."/>
            <person name="Dolan L."/>
        </authorList>
    </citation>
    <scope>NUCLEOTIDE SEQUENCE [LARGE SCALE GENOMIC DNA]</scope>
    <source>
        <tissue evidence="2">Whole gametophyte</tissue>
    </source>
</reference>
<evidence type="ECO:0000313" key="3">
    <source>
        <dbReference type="Proteomes" id="UP000077202"/>
    </source>
</evidence>
<accession>A0A176WTH8</accession>
<name>A0A176WTH8_MARPO</name>
<proteinExistence type="predicted"/>
<gene>
    <name evidence="2" type="ORF">AXG93_2354s1020</name>
</gene>
<dbReference type="EMBL" id="LVLJ01000055">
    <property type="protein sequence ID" value="OAE35853.1"/>
    <property type="molecule type" value="Genomic_DNA"/>
</dbReference>
<protein>
    <submittedName>
        <fullName evidence="2">Uncharacterized protein</fullName>
    </submittedName>
</protein>